<keyword evidence="1" id="KW-0472">Membrane</keyword>
<keyword evidence="1" id="KW-0812">Transmembrane</keyword>
<organism evidence="2 3">
    <name type="scientific">Amniculicola lignicola CBS 123094</name>
    <dbReference type="NCBI Taxonomy" id="1392246"/>
    <lineage>
        <taxon>Eukaryota</taxon>
        <taxon>Fungi</taxon>
        <taxon>Dikarya</taxon>
        <taxon>Ascomycota</taxon>
        <taxon>Pezizomycotina</taxon>
        <taxon>Dothideomycetes</taxon>
        <taxon>Pleosporomycetidae</taxon>
        <taxon>Pleosporales</taxon>
        <taxon>Amniculicolaceae</taxon>
        <taxon>Amniculicola</taxon>
    </lineage>
</organism>
<dbReference type="Proteomes" id="UP000799779">
    <property type="component" value="Unassembled WGS sequence"/>
</dbReference>
<dbReference type="EMBL" id="ML977601">
    <property type="protein sequence ID" value="KAF1998724.1"/>
    <property type="molecule type" value="Genomic_DNA"/>
</dbReference>
<evidence type="ECO:0000256" key="1">
    <source>
        <dbReference type="SAM" id="Phobius"/>
    </source>
</evidence>
<protein>
    <submittedName>
        <fullName evidence="2">Uncharacterized protein</fullName>
    </submittedName>
</protein>
<reference evidence="2" key="1">
    <citation type="journal article" date="2020" name="Stud. Mycol.">
        <title>101 Dothideomycetes genomes: a test case for predicting lifestyles and emergence of pathogens.</title>
        <authorList>
            <person name="Haridas S."/>
            <person name="Albert R."/>
            <person name="Binder M."/>
            <person name="Bloem J."/>
            <person name="Labutti K."/>
            <person name="Salamov A."/>
            <person name="Andreopoulos B."/>
            <person name="Baker S."/>
            <person name="Barry K."/>
            <person name="Bills G."/>
            <person name="Bluhm B."/>
            <person name="Cannon C."/>
            <person name="Castanera R."/>
            <person name="Culley D."/>
            <person name="Daum C."/>
            <person name="Ezra D."/>
            <person name="Gonzalez J."/>
            <person name="Henrissat B."/>
            <person name="Kuo A."/>
            <person name="Liang C."/>
            <person name="Lipzen A."/>
            <person name="Lutzoni F."/>
            <person name="Magnuson J."/>
            <person name="Mondo S."/>
            <person name="Nolan M."/>
            <person name="Ohm R."/>
            <person name="Pangilinan J."/>
            <person name="Park H.-J."/>
            <person name="Ramirez L."/>
            <person name="Alfaro M."/>
            <person name="Sun H."/>
            <person name="Tritt A."/>
            <person name="Yoshinaga Y."/>
            <person name="Zwiers L.-H."/>
            <person name="Turgeon B."/>
            <person name="Goodwin S."/>
            <person name="Spatafora J."/>
            <person name="Crous P."/>
            <person name="Grigoriev I."/>
        </authorList>
    </citation>
    <scope>NUCLEOTIDE SEQUENCE</scope>
    <source>
        <strain evidence="2">CBS 123094</strain>
    </source>
</reference>
<evidence type="ECO:0000313" key="3">
    <source>
        <dbReference type="Proteomes" id="UP000799779"/>
    </source>
</evidence>
<name>A0A6A5WCT0_9PLEO</name>
<gene>
    <name evidence="2" type="ORF">P154DRAFT_577589</name>
</gene>
<sequence length="77" mass="8450">MKPFLPQSAFVRYNIGINISGHILILWLSSISTIVIILEVGTPKPKSGNLVERGVDCIVSKRCGQYDNDCDDNSAEV</sequence>
<dbReference type="AlphaFoldDB" id="A0A6A5WCT0"/>
<evidence type="ECO:0000313" key="2">
    <source>
        <dbReference type="EMBL" id="KAF1998724.1"/>
    </source>
</evidence>
<feature type="transmembrane region" description="Helical" evidence="1">
    <location>
        <begin position="15"/>
        <end position="38"/>
    </location>
</feature>
<proteinExistence type="predicted"/>
<accession>A0A6A5WCT0</accession>
<keyword evidence="1" id="KW-1133">Transmembrane helix</keyword>
<keyword evidence="3" id="KW-1185">Reference proteome</keyword>